<protein>
    <submittedName>
        <fullName evidence="2">Uncharacterized protein</fullName>
    </submittedName>
</protein>
<reference evidence="2" key="1">
    <citation type="journal article" date="2019" name="bioRxiv">
        <title>The Genome of the Zebra Mussel, Dreissena polymorpha: A Resource for Invasive Species Research.</title>
        <authorList>
            <person name="McCartney M.A."/>
            <person name="Auch B."/>
            <person name="Kono T."/>
            <person name="Mallez S."/>
            <person name="Zhang Y."/>
            <person name="Obille A."/>
            <person name="Becker A."/>
            <person name="Abrahante J.E."/>
            <person name="Garbe J."/>
            <person name="Badalamenti J.P."/>
            <person name="Herman A."/>
            <person name="Mangelson H."/>
            <person name="Liachko I."/>
            <person name="Sullivan S."/>
            <person name="Sone E.D."/>
            <person name="Koren S."/>
            <person name="Silverstein K.A.T."/>
            <person name="Beckman K.B."/>
            <person name="Gohl D.M."/>
        </authorList>
    </citation>
    <scope>NUCLEOTIDE SEQUENCE</scope>
    <source>
        <strain evidence="2">Duluth1</strain>
        <tissue evidence="2">Whole animal</tissue>
    </source>
</reference>
<sequence>MKRAVEQWFMEQSQGRTGTKSDGKSVRSSVKTDVSSHVSIEKVKEDKRKAELLARQEAFKQKRTIAEEKLRLKVKEEELEIQTESNVSDAKSRILADLEKSILEDSAFVTKSQIPDVS</sequence>
<feature type="region of interest" description="Disordered" evidence="1">
    <location>
        <begin position="1"/>
        <end position="33"/>
    </location>
</feature>
<evidence type="ECO:0000256" key="1">
    <source>
        <dbReference type="SAM" id="MobiDB-lite"/>
    </source>
</evidence>
<dbReference type="Proteomes" id="UP000828390">
    <property type="component" value="Unassembled WGS sequence"/>
</dbReference>
<evidence type="ECO:0000313" key="3">
    <source>
        <dbReference type="Proteomes" id="UP000828390"/>
    </source>
</evidence>
<proteinExistence type="predicted"/>
<gene>
    <name evidence="2" type="ORF">DPMN_140568</name>
</gene>
<dbReference type="EMBL" id="JAIWYP010000006">
    <property type="protein sequence ID" value="KAH3812145.1"/>
    <property type="molecule type" value="Genomic_DNA"/>
</dbReference>
<comment type="caution">
    <text evidence="2">The sequence shown here is derived from an EMBL/GenBank/DDBJ whole genome shotgun (WGS) entry which is preliminary data.</text>
</comment>
<evidence type="ECO:0000313" key="2">
    <source>
        <dbReference type="EMBL" id="KAH3812145.1"/>
    </source>
</evidence>
<reference evidence="2" key="2">
    <citation type="submission" date="2020-11" db="EMBL/GenBank/DDBJ databases">
        <authorList>
            <person name="McCartney M.A."/>
            <person name="Auch B."/>
            <person name="Kono T."/>
            <person name="Mallez S."/>
            <person name="Becker A."/>
            <person name="Gohl D.M."/>
            <person name="Silverstein K.A.T."/>
            <person name="Koren S."/>
            <person name="Bechman K.B."/>
            <person name="Herman A."/>
            <person name="Abrahante J.E."/>
            <person name="Garbe J."/>
        </authorList>
    </citation>
    <scope>NUCLEOTIDE SEQUENCE</scope>
    <source>
        <strain evidence="2">Duluth1</strain>
        <tissue evidence="2">Whole animal</tissue>
    </source>
</reference>
<keyword evidence="3" id="KW-1185">Reference proteome</keyword>
<accession>A0A9D4GBS1</accession>
<organism evidence="2 3">
    <name type="scientific">Dreissena polymorpha</name>
    <name type="common">Zebra mussel</name>
    <name type="synonym">Mytilus polymorpha</name>
    <dbReference type="NCBI Taxonomy" id="45954"/>
    <lineage>
        <taxon>Eukaryota</taxon>
        <taxon>Metazoa</taxon>
        <taxon>Spiralia</taxon>
        <taxon>Lophotrochozoa</taxon>
        <taxon>Mollusca</taxon>
        <taxon>Bivalvia</taxon>
        <taxon>Autobranchia</taxon>
        <taxon>Heteroconchia</taxon>
        <taxon>Euheterodonta</taxon>
        <taxon>Imparidentia</taxon>
        <taxon>Neoheterodontei</taxon>
        <taxon>Myida</taxon>
        <taxon>Dreissenoidea</taxon>
        <taxon>Dreissenidae</taxon>
        <taxon>Dreissena</taxon>
    </lineage>
</organism>
<name>A0A9D4GBS1_DREPO</name>
<dbReference type="AlphaFoldDB" id="A0A9D4GBS1"/>